<comment type="subcellular location">
    <subcellularLocation>
        <location evidence="6">Cytoplasm</location>
    </subcellularLocation>
</comment>
<dbReference type="Gene3D" id="3.55.30.10">
    <property type="entry name" value="Hsp33 domain"/>
    <property type="match status" value="1"/>
</dbReference>
<dbReference type="PANTHER" id="PTHR30111:SF1">
    <property type="entry name" value="33 KDA CHAPERONIN"/>
    <property type="match status" value="1"/>
</dbReference>
<dbReference type="NCBIfam" id="NF001033">
    <property type="entry name" value="PRK00114.1"/>
    <property type="match status" value="1"/>
</dbReference>
<proteinExistence type="inferred from homology"/>
<evidence type="ECO:0000256" key="1">
    <source>
        <dbReference type="ARBA" id="ARBA00022490"/>
    </source>
</evidence>
<keyword evidence="2 6" id="KW-0862">Zinc</keyword>
<evidence type="ECO:0000256" key="3">
    <source>
        <dbReference type="ARBA" id="ARBA00023157"/>
    </source>
</evidence>
<evidence type="ECO:0000313" key="7">
    <source>
        <dbReference type="EMBL" id="MDN6900158.1"/>
    </source>
</evidence>
<sequence>MDYLAKSLTTNGHFRAYVTDMSQTVQQAAEMHATSPDATIVLGRALIATALTGTSLLKGNDQIHVNINGRGPIGQIVTETDANANLRGYVTNPKAVAENGRNGLPDIAGLVGLKGSLKMTKIQPGLKPYVGQVALITSEIGDDFTYYLAQSEQIPSAVGVSVFVDSKGKVQHAGGILLQTMPGASDTELDLLEQHLAKMPNISSMLAEGLTANQILEKLFAHLKLTVLETMPVQLAPELDKNWYAKAIATLPAQEIQAMIDEDHGAEILGRFTNKKYQFSENELKGILASKTHKQSGTE</sequence>
<organism evidence="7 8">
    <name type="scientific">Oenococcus sicerae</name>
    <dbReference type="NCBI Taxonomy" id="2203724"/>
    <lineage>
        <taxon>Bacteria</taxon>
        <taxon>Bacillati</taxon>
        <taxon>Bacillota</taxon>
        <taxon>Bacilli</taxon>
        <taxon>Lactobacillales</taxon>
        <taxon>Lactobacillaceae</taxon>
        <taxon>Oenococcus</taxon>
    </lineage>
</organism>
<dbReference type="HAMAP" id="MF_00117">
    <property type="entry name" value="HslO"/>
    <property type="match status" value="1"/>
</dbReference>
<dbReference type="PIRSF" id="PIRSF005261">
    <property type="entry name" value="Heat_shock_Hsp33"/>
    <property type="match status" value="1"/>
</dbReference>
<keyword evidence="3 6" id="KW-1015">Disulfide bond</keyword>
<dbReference type="CDD" id="cd00498">
    <property type="entry name" value="Hsp33"/>
    <property type="match status" value="1"/>
</dbReference>
<evidence type="ECO:0000256" key="6">
    <source>
        <dbReference type="HAMAP-Rule" id="MF_00117"/>
    </source>
</evidence>
<protein>
    <recommendedName>
        <fullName evidence="6">33 kDa chaperonin</fullName>
    </recommendedName>
    <alternativeName>
        <fullName evidence="6">Heat shock protein 33 homolog</fullName>
        <shortName evidence="6">HSP33</shortName>
    </alternativeName>
</protein>
<name>A0AAJ1VM34_9LACO</name>
<reference evidence="7" key="1">
    <citation type="submission" date="2019-01" db="EMBL/GenBank/DDBJ databases">
        <title>Oenococcus sicerae UCMA17102.</title>
        <authorList>
            <person name="Cousin F.J."/>
            <person name="Le Guellec R."/>
            <person name="Cretenet M."/>
        </authorList>
    </citation>
    <scope>NUCLEOTIDE SEQUENCE</scope>
    <source>
        <strain evidence="7">UCMA17102</strain>
    </source>
</reference>
<keyword evidence="5 6" id="KW-0676">Redox-active center</keyword>
<dbReference type="GO" id="GO:0044183">
    <property type="term" value="F:protein folding chaperone"/>
    <property type="evidence" value="ECO:0007669"/>
    <property type="project" value="TreeGrafter"/>
</dbReference>
<comment type="function">
    <text evidence="6">Redox regulated molecular chaperone. Protects both thermally unfolding and oxidatively damaged proteins from irreversible aggregation. Plays an important role in the bacterial defense system toward oxidative stress.</text>
</comment>
<dbReference type="AlphaFoldDB" id="A0AAJ1VM34"/>
<dbReference type="InterPro" id="IPR016153">
    <property type="entry name" value="Heat_shock_Hsp33_N"/>
</dbReference>
<gene>
    <name evidence="6 7" type="primary">hslO</name>
    <name evidence="7" type="ORF">EVC35_03945</name>
</gene>
<dbReference type="Proteomes" id="UP001167919">
    <property type="component" value="Unassembled WGS sequence"/>
</dbReference>
<dbReference type="RefSeq" id="WP_301711063.1">
    <property type="nucleotide sequence ID" value="NZ_SDWY01000002.1"/>
</dbReference>
<dbReference type="InterPro" id="IPR016154">
    <property type="entry name" value="Heat_shock_Hsp33_C"/>
</dbReference>
<dbReference type="PANTHER" id="PTHR30111">
    <property type="entry name" value="33 KDA CHAPERONIN"/>
    <property type="match status" value="1"/>
</dbReference>
<keyword evidence="4 6" id="KW-0143">Chaperone</keyword>
<dbReference type="EMBL" id="SDWY01000002">
    <property type="protein sequence ID" value="MDN6900158.1"/>
    <property type="molecule type" value="Genomic_DNA"/>
</dbReference>
<dbReference type="SUPFAM" id="SSF118352">
    <property type="entry name" value="HSP33 redox switch-like"/>
    <property type="match status" value="1"/>
</dbReference>
<comment type="similarity">
    <text evidence="6">Belongs to the HSP33 family.</text>
</comment>
<comment type="caution">
    <text evidence="6">Lacks conserved residue(s) required for the propagation of feature annotation.</text>
</comment>
<dbReference type="GO" id="GO:0051082">
    <property type="term" value="F:unfolded protein binding"/>
    <property type="evidence" value="ECO:0007669"/>
    <property type="project" value="UniProtKB-UniRule"/>
</dbReference>
<comment type="PTM">
    <text evidence="6">Under oxidizing conditions two disulfide bonds are formed involving the reactive cysteines. Under reducing conditions zinc is bound to the reactive cysteines and the protein is inactive.</text>
</comment>
<dbReference type="Gene3D" id="3.90.1280.10">
    <property type="entry name" value="HSP33 redox switch-like"/>
    <property type="match status" value="1"/>
</dbReference>
<evidence type="ECO:0000256" key="2">
    <source>
        <dbReference type="ARBA" id="ARBA00022833"/>
    </source>
</evidence>
<evidence type="ECO:0000256" key="5">
    <source>
        <dbReference type="ARBA" id="ARBA00023284"/>
    </source>
</evidence>
<evidence type="ECO:0000313" key="8">
    <source>
        <dbReference type="Proteomes" id="UP001167919"/>
    </source>
</evidence>
<accession>A0AAJ1VM34</accession>
<keyword evidence="1 6" id="KW-0963">Cytoplasm</keyword>
<dbReference type="SUPFAM" id="SSF64397">
    <property type="entry name" value="Hsp33 domain"/>
    <property type="match status" value="1"/>
</dbReference>
<evidence type="ECO:0000256" key="4">
    <source>
        <dbReference type="ARBA" id="ARBA00023186"/>
    </source>
</evidence>
<dbReference type="InterPro" id="IPR000397">
    <property type="entry name" value="Heat_shock_Hsp33"/>
</dbReference>
<dbReference type="Pfam" id="PF01430">
    <property type="entry name" value="HSP33"/>
    <property type="match status" value="1"/>
</dbReference>
<dbReference type="GO" id="GO:0005737">
    <property type="term" value="C:cytoplasm"/>
    <property type="evidence" value="ECO:0007669"/>
    <property type="project" value="UniProtKB-SubCell"/>
</dbReference>
<comment type="caution">
    <text evidence="7">The sequence shown here is derived from an EMBL/GenBank/DDBJ whole genome shotgun (WGS) entry which is preliminary data.</text>
</comment>
<dbReference type="GO" id="GO:0042026">
    <property type="term" value="P:protein refolding"/>
    <property type="evidence" value="ECO:0007669"/>
    <property type="project" value="TreeGrafter"/>
</dbReference>